<dbReference type="EMBL" id="ML178842">
    <property type="protein sequence ID" value="TFK98042.1"/>
    <property type="molecule type" value="Genomic_DNA"/>
</dbReference>
<keyword evidence="4" id="KW-1185">Reference proteome</keyword>
<dbReference type="Proteomes" id="UP000305067">
    <property type="component" value="Unassembled WGS sequence"/>
</dbReference>
<gene>
    <name evidence="3" type="ORF">BDV98DRAFT_573386</name>
</gene>
<dbReference type="SUPFAM" id="SSF51197">
    <property type="entry name" value="Clavaminate synthase-like"/>
    <property type="match status" value="1"/>
</dbReference>
<dbReference type="Pfam" id="PF13532">
    <property type="entry name" value="2OG-FeII_Oxy_2"/>
    <property type="match status" value="1"/>
</dbReference>
<dbReference type="InterPro" id="IPR037151">
    <property type="entry name" value="AlkB-like_sf"/>
</dbReference>
<feature type="domain" description="Fe2OG dioxygenase" evidence="2">
    <location>
        <begin position="102"/>
        <end position="233"/>
    </location>
</feature>
<dbReference type="PANTHER" id="PTHR31212:SF5">
    <property type="entry name" value="ISOCHORISMATASE FAMILY PROTEIN FAMILY (AFU_ORTHOLOGUE AFUA_3G14500)"/>
    <property type="match status" value="1"/>
</dbReference>
<dbReference type="AlphaFoldDB" id="A0A5C3Q7S5"/>
<dbReference type="InterPro" id="IPR005123">
    <property type="entry name" value="Oxoglu/Fe-dep_dioxygenase_dom"/>
</dbReference>
<accession>A0A5C3Q7S5</accession>
<dbReference type="STRING" id="1884261.A0A5C3Q7S5"/>
<evidence type="ECO:0000259" key="2">
    <source>
        <dbReference type="PROSITE" id="PS51471"/>
    </source>
</evidence>
<dbReference type="OrthoDB" id="445341at2759"/>
<dbReference type="GO" id="GO:0006307">
    <property type="term" value="P:DNA alkylation repair"/>
    <property type="evidence" value="ECO:0007669"/>
    <property type="project" value="InterPro"/>
</dbReference>
<name>A0A5C3Q7S5_9AGAR</name>
<dbReference type="InterPro" id="IPR027450">
    <property type="entry name" value="AlkB-like"/>
</dbReference>
<dbReference type="PANTHER" id="PTHR31212">
    <property type="entry name" value="ALPHA-KETOGLUTARATE-DEPENDENT DIOXYGENASE ALKB HOMOLOG 3"/>
    <property type="match status" value="1"/>
</dbReference>
<dbReference type="GO" id="GO:0051213">
    <property type="term" value="F:dioxygenase activity"/>
    <property type="evidence" value="ECO:0007669"/>
    <property type="project" value="InterPro"/>
</dbReference>
<sequence>MTAEGQITYGAGDTRLIENLVAPELAEEIFGRVEKEVQWASMFHRGGEVPRLVAIQGDINEDKSFPIYRFPSDIAPPLHPFTPAVALIRDASQRALPPTHGSLNHVLIQFYRSGRDYISEHSDKTIDIVRGSSIVNVSLGAQRTMVLRKKKDAFASPAQPADNPSTLGSTTPGPPRPVQRIPLPHNSMLVMSLQTNQHFLHSIKRGMRRQEEKASSELANDCRRISLTFRCIGTSVTPENDGASRKIWGQGARGKTRAEARAVVDPTAGGETEVLLEMFGKENREADFDWQSAYGEGFDVVNFRTIV</sequence>
<organism evidence="3 4">
    <name type="scientific">Pterulicium gracile</name>
    <dbReference type="NCBI Taxonomy" id="1884261"/>
    <lineage>
        <taxon>Eukaryota</taxon>
        <taxon>Fungi</taxon>
        <taxon>Dikarya</taxon>
        <taxon>Basidiomycota</taxon>
        <taxon>Agaricomycotina</taxon>
        <taxon>Agaricomycetes</taxon>
        <taxon>Agaricomycetidae</taxon>
        <taxon>Agaricales</taxon>
        <taxon>Pleurotineae</taxon>
        <taxon>Pterulaceae</taxon>
        <taxon>Pterulicium</taxon>
    </lineage>
</organism>
<dbReference type="Gene3D" id="2.60.120.590">
    <property type="entry name" value="Alpha-ketoglutarate-dependent dioxygenase AlkB-like"/>
    <property type="match status" value="1"/>
</dbReference>
<feature type="region of interest" description="Disordered" evidence="1">
    <location>
        <begin position="152"/>
        <end position="181"/>
    </location>
</feature>
<dbReference type="PROSITE" id="PS51471">
    <property type="entry name" value="FE2OG_OXY"/>
    <property type="match status" value="1"/>
</dbReference>
<reference evidence="3 4" key="1">
    <citation type="journal article" date="2019" name="Nat. Ecol. Evol.">
        <title>Megaphylogeny resolves global patterns of mushroom evolution.</title>
        <authorList>
            <person name="Varga T."/>
            <person name="Krizsan K."/>
            <person name="Foldi C."/>
            <person name="Dima B."/>
            <person name="Sanchez-Garcia M."/>
            <person name="Sanchez-Ramirez S."/>
            <person name="Szollosi G.J."/>
            <person name="Szarkandi J.G."/>
            <person name="Papp V."/>
            <person name="Albert L."/>
            <person name="Andreopoulos W."/>
            <person name="Angelini C."/>
            <person name="Antonin V."/>
            <person name="Barry K.W."/>
            <person name="Bougher N.L."/>
            <person name="Buchanan P."/>
            <person name="Buyck B."/>
            <person name="Bense V."/>
            <person name="Catcheside P."/>
            <person name="Chovatia M."/>
            <person name="Cooper J."/>
            <person name="Damon W."/>
            <person name="Desjardin D."/>
            <person name="Finy P."/>
            <person name="Geml J."/>
            <person name="Haridas S."/>
            <person name="Hughes K."/>
            <person name="Justo A."/>
            <person name="Karasinski D."/>
            <person name="Kautmanova I."/>
            <person name="Kiss B."/>
            <person name="Kocsube S."/>
            <person name="Kotiranta H."/>
            <person name="LaButti K.M."/>
            <person name="Lechner B.E."/>
            <person name="Liimatainen K."/>
            <person name="Lipzen A."/>
            <person name="Lukacs Z."/>
            <person name="Mihaltcheva S."/>
            <person name="Morgado L.N."/>
            <person name="Niskanen T."/>
            <person name="Noordeloos M.E."/>
            <person name="Ohm R.A."/>
            <person name="Ortiz-Santana B."/>
            <person name="Ovrebo C."/>
            <person name="Racz N."/>
            <person name="Riley R."/>
            <person name="Savchenko A."/>
            <person name="Shiryaev A."/>
            <person name="Soop K."/>
            <person name="Spirin V."/>
            <person name="Szebenyi C."/>
            <person name="Tomsovsky M."/>
            <person name="Tulloss R.E."/>
            <person name="Uehling J."/>
            <person name="Grigoriev I.V."/>
            <person name="Vagvolgyi C."/>
            <person name="Papp T."/>
            <person name="Martin F.M."/>
            <person name="Miettinen O."/>
            <person name="Hibbett D.S."/>
            <person name="Nagy L.G."/>
        </authorList>
    </citation>
    <scope>NUCLEOTIDE SEQUENCE [LARGE SCALE GENOMIC DNA]</scope>
    <source>
        <strain evidence="3 4">CBS 309.79</strain>
    </source>
</reference>
<dbReference type="InterPro" id="IPR032854">
    <property type="entry name" value="ALKBH3"/>
</dbReference>
<evidence type="ECO:0000313" key="4">
    <source>
        <dbReference type="Proteomes" id="UP000305067"/>
    </source>
</evidence>
<evidence type="ECO:0000313" key="3">
    <source>
        <dbReference type="EMBL" id="TFK98042.1"/>
    </source>
</evidence>
<proteinExistence type="predicted"/>
<evidence type="ECO:0000256" key="1">
    <source>
        <dbReference type="SAM" id="MobiDB-lite"/>
    </source>
</evidence>
<protein>
    <recommendedName>
        <fullName evidence="2">Fe2OG dioxygenase domain-containing protein</fullName>
    </recommendedName>
</protein>